<protein>
    <submittedName>
        <fullName evidence="1">Uncharacterized protein</fullName>
    </submittedName>
</protein>
<sequence>MMTEQQKAIALRMLVDPRLPLEESDILSKTCEQQENRSYHITEERLENLTQFLPDLVAEYRSAERRRKQRAEEALQQKAS</sequence>
<keyword evidence="2" id="KW-1185">Reference proteome</keyword>
<gene>
    <name evidence="1" type="ORF">JFN93_18370</name>
</gene>
<name>A0A8J7S8Y4_9BACT</name>
<comment type="caution">
    <text evidence="1">The sequence shown here is derived from an EMBL/GenBank/DDBJ whole genome shotgun (WGS) entry which is preliminary data.</text>
</comment>
<dbReference type="Proteomes" id="UP000636888">
    <property type="component" value="Unassembled WGS sequence"/>
</dbReference>
<dbReference type="EMBL" id="JAEMHM010000016">
    <property type="protein sequence ID" value="MBJ6726681.1"/>
    <property type="molecule type" value="Genomic_DNA"/>
</dbReference>
<dbReference type="RefSeq" id="WP_199385593.1">
    <property type="nucleotide sequence ID" value="NZ_JAEMHM010000016.1"/>
</dbReference>
<evidence type="ECO:0000313" key="1">
    <source>
        <dbReference type="EMBL" id="MBJ6726681.1"/>
    </source>
</evidence>
<accession>A0A8J7S8Y4</accession>
<dbReference type="AlphaFoldDB" id="A0A8J7S8Y4"/>
<organism evidence="1 2">
    <name type="scientific">Geomesophilobacter sediminis</name>
    <dbReference type="NCBI Taxonomy" id="2798584"/>
    <lineage>
        <taxon>Bacteria</taxon>
        <taxon>Pseudomonadati</taxon>
        <taxon>Thermodesulfobacteriota</taxon>
        <taxon>Desulfuromonadia</taxon>
        <taxon>Geobacterales</taxon>
        <taxon>Geobacteraceae</taxon>
        <taxon>Geomesophilobacter</taxon>
    </lineage>
</organism>
<evidence type="ECO:0000313" key="2">
    <source>
        <dbReference type="Proteomes" id="UP000636888"/>
    </source>
</evidence>
<proteinExistence type="predicted"/>
<reference evidence="1" key="1">
    <citation type="submission" date="2020-12" db="EMBL/GenBank/DDBJ databases">
        <title>Geomonas sp. Red875, isolated from river sediment.</title>
        <authorList>
            <person name="Xu Z."/>
            <person name="Zhang Z."/>
            <person name="Masuda Y."/>
            <person name="Itoh H."/>
            <person name="Senoo K."/>
        </authorList>
    </citation>
    <scope>NUCLEOTIDE SEQUENCE</scope>
    <source>
        <strain evidence="1">Red875</strain>
    </source>
</reference>